<dbReference type="Proteomes" id="UP000313312">
    <property type="component" value="Unassembled WGS sequence"/>
</dbReference>
<name>A0A5C4TIH4_FRUSA</name>
<evidence type="ECO:0000313" key="1">
    <source>
        <dbReference type="EMBL" id="TNK90344.1"/>
    </source>
</evidence>
<dbReference type="EMBL" id="QFCR01000011">
    <property type="protein sequence ID" value="TNK90344.1"/>
    <property type="molecule type" value="Genomic_DNA"/>
</dbReference>
<evidence type="ECO:0000313" key="2">
    <source>
        <dbReference type="Proteomes" id="UP000313312"/>
    </source>
</evidence>
<protein>
    <submittedName>
        <fullName evidence="1">DUF1934 domain-containing protein</fullName>
    </submittedName>
</protein>
<dbReference type="Gene3D" id="2.40.128.20">
    <property type="match status" value="1"/>
</dbReference>
<dbReference type="AlphaFoldDB" id="A0A5C4TIH4"/>
<sequence length="162" mass="18736">MQFSKIGGKIKSDSEVINMENEKKYQIIHVTVETKITQDGETETHDFSEEGQLVEINDLMYVRYLEHLDQQETPVTFKITDDKHVRLTRKAANDLMLDFVEGEKTKNHYQTPYGRMEIGALAQKVDVEVEHGAPKGHIFVDYALYSNNEKVGDYQIKLHFSL</sequence>
<dbReference type="InterPro" id="IPR012674">
    <property type="entry name" value="Calycin"/>
</dbReference>
<organism evidence="1 2">
    <name type="scientific">Fructilactobacillus sanfranciscensis</name>
    <name type="common">Lactobacillus sanfranciscensis</name>
    <dbReference type="NCBI Taxonomy" id="1625"/>
    <lineage>
        <taxon>Bacteria</taxon>
        <taxon>Bacillati</taxon>
        <taxon>Bacillota</taxon>
        <taxon>Bacilli</taxon>
        <taxon>Lactobacillales</taxon>
        <taxon>Lactobacillaceae</taxon>
        <taxon>Fructilactobacillus</taxon>
    </lineage>
</organism>
<dbReference type="InterPro" id="IPR015231">
    <property type="entry name" value="DUF1934"/>
</dbReference>
<accession>A0A5C4TIH4</accession>
<proteinExistence type="predicted"/>
<dbReference type="SUPFAM" id="SSF50814">
    <property type="entry name" value="Lipocalins"/>
    <property type="match status" value="1"/>
</dbReference>
<reference evidence="1 2" key="1">
    <citation type="submission" date="2018-05" db="EMBL/GenBank/DDBJ databases">
        <title>Lactobacillus sanfranciscensis Ah4 draft denome sequence.</title>
        <authorList>
            <person name="Zhang G."/>
        </authorList>
    </citation>
    <scope>NUCLEOTIDE SEQUENCE [LARGE SCALE GENOMIC DNA]</scope>
    <source>
        <strain evidence="1 2">Ah4</strain>
    </source>
</reference>
<gene>
    <name evidence="1" type="ORF">DID87_04380</name>
</gene>
<dbReference type="Pfam" id="PF09148">
    <property type="entry name" value="DUF1934"/>
    <property type="match status" value="1"/>
</dbReference>
<comment type="caution">
    <text evidence="1">The sequence shown here is derived from an EMBL/GenBank/DDBJ whole genome shotgun (WGS) entry which is preliminary data.</text>
</comment>